<dbReference type="Proteomes" id="UP000620124">
    <property type="component" value="Unassembled WGS sequence"/>
</dbReference>
<dbReference type="GO" id="GO:0020037">
    <property type="term" value="F:heme binding"/>
    <property type="evidence" value="ECO:0007669"/>
    <property type="project" value="InterPro"/>
</dbReference>
<keyword evidence="1" id="KW-0472">Membrane</keyword>
<dbReference type="AlphaFoldDB" id="A0A8H7CHC8"/>
<reference evidence="2" key="1">
    <citation type="submission" date="2020-05" db="EMBL/GenBank/DDBJ databases">
        <title>Mycena genomes resolve the evolution of fungal bioluminescence.</title>
        <authorList>
            <person name="Tsai I.J."/>
        </authorList>
    </citation>
    <scope>NUCLEOTIDE SEQUENCE</scope>
    <source>
        <strain evidence="2">CCC161011</strain>
    </source>
</reference>
<comment type="caution">
    <text evidence="2">The sequence shown here is derived from an EMBL/GenBank/DDBJ whole genome shotgun (WGS) entry which is preliminary data.</text>
</comment>
<keyword evidence="3" id="KW-1185">Reference proteome</keyword>
<organism evidence="2 3">
    <name type="scientific">Mycena venus</name>
    <dbReference type="NCBI Taxonomy" id="2733690"/>
    <lineage>
        <taxon>Eukaryota</taxon>
        <taxon>Fungi</taxon>
        <taxon>Dikarya</taxon>
        <taxon>Basidiomycota</taxon>
        <taxon>Agaricomycotina</taxon>
        <taxon>Agaricomycetes</taxon>
        <taxon>Agaricomycetidae</taxon>
        <taxon>Agaricales</taxon>
        <taxon>Marasmiineae</taxon>
        <taxon>Mycenaceae</taxon>
        <taxon>Mycena</taxon>
    </lineage>
</organism>
<evidence type="ECO:0008006" key="4">
    <source>
        <dbReference type="Google" id="ProtNLM"/>
    </source>
</evidence>
<feature type="transmembrane region" description="Helical" evidence="1">
    <location>
        <begin position="20"/>
        <end position="45"/>
    </location>
</feature>
<protein>
    <recommendedName>
        <fullName evidence="4">Cytochrome P450</fullName>
    </recommendedName>
</protein>
<accession>A0A8H7CHC8</accession>
<evidence type="ECO:0000256" key="1">
    <source>
        <dbReference type="SAM" id="Phobius"/>
    </source>
</evidence>
<keyword evidence="1" id="KW-1133">Transmembrane helix</keyword>
<dbReference type="EMBL" id="JACAZI010000023">
    <property type="protein sequence ID" value="KAF7336371.1"/>
    <property type="molecule type" value="Genomic_DNA"/>
</dbReference>
<proteinExistence type="predicted"/>
<evidence type="ECO:0000313" key="2">
    <source>
        <dbReference type="EMBL" id="KAF7336371.1"/>
    </source>
</evidence>
<dbReference type="GO" id="GO:0016705">
    <property type="term" value="F:oxidoreductase activity, acting on paired donors, with incorporation or reduction of molecular oxygen"/>
    <property type="evidence" value="ECO:0007669"/>
    <property type="project" value="InterPro"/>
</dbReference>
<dbReference type="GO" id="GO:0004497">
    <property type="term" value="F:monooxygenase activity"/>
    <property type="evidence" value="ECO:0007669"/>
    <property type="project" value="InterPro"/>
</dbReference>
<evidence type="ECO:0000313" key="3">
    <source>
        <dbReference type="Proteomes" id="UP000620124"/>
    </source>
</evidence>
<keyword evidence="1" id="KW-0812">Transmembrane</keyword>
<gene>
    <name evidence="2" type="ORF">MVEN_02185600</name>
</gene>
<dbReference type="InterPro" id="IPR036396">
    <property type="entry name" value="Cyt_P450_sf"/>
</dbReference>
<dbReference type="SUPFAM" id="SSF48264">
    <property type="entry name" value="Cytochrome P450"/>
    <property type="match status" value="1"/>
</dbReference>
<dbReference type="OrthoDB" id="10029320at2759"/>
<dbReference type="GO" id="GO:0005506">
    <property type="term" value="F:iron ion binding"/>
    <property type="evidence" value="ECO:0007669"/>
    <property type="project" value="InterPro"/>
</dbReference>
<sequence length="294" mass="33160">MVSANSSFAEAQSLLQLHYLAWIAAGKYFARLACYVTYVLLYHALVYPRFFSPLRSVPGPSMGSLLFGQYFTIVKKETCIPQCEWAKHPEARQQIMVKDWLVHPHVRTLVLLICANPNLISIAAANHARLLELVAGYGLFTVAGDAHKKLRKAMNPAFPFPISWRICKSKARPPPRLAKFSSTKKDIMGVMVRARKAELNANSVSEVMSDMAMVDQRARGLRKPFFIWRKTEQQDTALNESWTGVVDRINGVHLGGRFLLEPPVFQQYLSASDEWPLWTVMRGWVAAGEIGRAL</sequence>
<name>A0A8H7CHC8_9AGAR</name>